<dbReference type="InterPro" id="IPR016024">
    <property type="entry name" value="ARM-type_fold"/>
</dbReference>
<dbReference type="Proteomes" id="UP000261174">
    <property type="component" value="Unassembled WGS sequence"/>
</dbReference>
<dbReference type="AlphaFoldDB" id="A0A3E1NTQ5"/>
<name>A0A3E1NTQ5_9BACT</name>
<dbReference type="OrthoDB" id="603762at2"/>
<organism evidence="1 2">
    <name type="scientific">Chitinophaga silvisoli</name>
    <dbReference type="NCBI Taxonomy" id="2291814"/>
    <lineage>
        <taxon>Bacteria</taxon>
        <taxon>Pseudomonadati</taxon>
        <taxon>Bacteroidota</taxon>
        <taxon>Chitinophagia</taxon>
        <taxon>Chitinophagales</taxon>
        <taxon>Chitinophagaceae</taxon>
        <taxon>Chitinophaga</taxon>
    </lineage>
</organism>
<dbReference type="Gene3D" id="1.25.10.10">
    <property type="entry name" value="Leucine-rich Repeat Variant"/>
    <property type="match status" value="1"/>
</dbReference>
<keyword evidence="2" id="KW-1185">Reference proteome</keyword>
<evidence type="ECO:0008006" key="3">
    <source>
        <dbReference type="Google" id="ProtNLM"/>
    </source>
</evidence>
<dbReference type="InterPro" id="IPR011989">
    <property type="entry name" value="ARM-like"/>
</dbReference>
<reference evidence="1 2" key="1">
    <citation type="submission" date="2018-08" db="EMBL/GenBank/DDBJ databases">
        <title>Chitinophaga sp. K20C18050901, a novel bacterium isolated from forest soil.</title>
        <authorList>
            <person name="Wang C."/>
        </authorList>
    </citation>
    <scope>NUCLEOTIDE SEQUENCE [LARGE SCALE GENOMIC DNA]</scope>
    <source>
        <strain evidence="1 2">K20C18050901</strain>
    </source>
</reference>
<dbReference type="SUPFAM" id="SSF48371">
    <property type="entry name" value="ARM repeat"/>
    <property type="match status" value="1"/>
</dbReference>
<evidence type="ECO:0000313" key="2">
    <source>
        <dbReference type="Proteomes" id="UP000261174"/>
    </source>
</evidence>
<dbReference type="RefSeq" id="WP_116857040.1">
    <property type="nucleotide sequence ID" value="NZ_QTJV01000015.1"/>
</dbReference>
<evidence type="ECO:0000313" key="1">
    <source>
        <dbReference type="EMBL" id="RFM31293.1"/>
    </source>
</evidence>
<comment type="caution">
    <text evidence="1">The sequence shown here is derived from an EMBL/GenBank/DDBJ whole genome shotgun (WGS) entry which is preliminary data.</text>
</comment>
<proteinExistence type="predicted"/>
<protein>
    <recommendedName>
        <fullName evidence="3">HEAT repeat domain-containing protein</fullName>
    </recommendedName>
</protein>
<gene>
    <name evidence="1" type="ORF">DXN04_29645</name>
</gene>
<dbReference type="EMBL" id="QTJV01000015">
    <property type="protein sequence ID" value="RFM31293.1"/>
    <property type="molecule type" value="Genomic_DNA"/>
</dbReference>
<accession>A0A3E1NTQ5</accession>
<sequence>MSEALALFDILISAERSEHERLEALNSLQPFLETDEAVEKLAAAARAENTLSVRARMLEYLVNIPLTRLSQREALTDTLSWFACLEPERPLRLLAIEALSNLAAHLDSVQEILADTLVNDLDPVIQQVCLDGLSKIVNISADTITKVSEFIALAPASVKPGLFNLVKRFPTDAAATLALQFLSPLETRHTREAAIAFLASLPAPSATVIENLSARFISETDLSIRAAIIQLLSDLREIDTTLFTGIFAALQKAPDQPELLALIRDRLVAHPELQTALTQLFAQTPSAGLKIRVLSLLAHCEVPELLITALNDKNPYVREAAISYLEKKFVLHQDLLEPALAAAVKQEPLLALRGALINVLLNSGRKSAATLQLLTELAVAETDHFLKTQLINAVLEVPVTPANKAALLQLFREVLEANWYPDHTRNAVIERLKTFSYSDSPDLKRSLGLLLEQSKDIRELAATYGLLKTLEADFSELAPAITTSLYRHIAYYPQSPLDEWVQLLGKLAATDASVRAQLPHIVSLTKANWLLSDTDKADQTGAFLPAFRQTLMKKNGMQTFMEAERMLQDAWQNRTIKKAEVIELYKLLLSMPKPGGILHQLLQIMQTGKLVTPELVQISLDYLQYASDKDAQYMVRKYLEGTGFIDPAYRAQLDRLFTPENYAKHIAFSMPTLHSKRRYATLNDWEYQGWAALYSQWPIAELLFALEPGDLINQVFSHVTDAARPEATLPYVVLEHLFRQSGGKWARAIYNDTAQLQSFLTLLYNNIRQLPGGNALRDRMVYVFWKKWNDYARQAEPTREQAIAAAEVYIEVCKVLKRLEPTFAGKQFPLVLNKMDKETLQQQWPWGQEIWELFEAKLPKQ</sequence>